<name>A0ABN9T4Y3_9DINO</name>
<protein>
    <recommendedName>
        <fullName evidence="3">Subtilisin</fullName>
    </recommendedName>
</protein>
<dbReference type="PANTHER" id="PTHR46348">
    <property type="entry name" value="DELETED IN LUNG AND ESOPHAGEAL CANCER PROTEIN 1"/>
    <property type="match status" value="1"/>
</dbReference>
<evidence type="ECO:0000313" key="2">
    <source>
        <dbReference type="Proteomes" id="UP001189429"/>
    </source>
</evidence>
<dbReference type="Gene3D" id="2.60.40.10">
    <property type="entry name" value="Immunoglobulins"/>
    <property type="match status" value="1"/>
</dbReference>
<dbReference type="PANTHER" id="PTHR46348:SF1">
    <property type="entry name" value="DELETED IN LUNG AND ESOPHAGEAL CANCER PROTEIN 1"/>
    <property type="match status" value="1"/>
</dbReference>
<gene>
    <name evidence="1" type="ORF">PCOR1329_LOCUS35605</name>
</gene>
<comment type="caution">
    <text evidence="1">The sequence shown here is derived from an EMBL/GenBank/DDBJ whole genome shotgun (WGS) entry which is preliminary data.</text>
</comment>
<organism evidence="1 2">
    <name type="scientific">Prorocentrum cordatum</name>
    <dbReference type="NCBI Taxonomy" id="2364126"/>
    <lineage>
        <taxon>Eukaryota</taxon>
        <taxon>Sar</taxon>
        <taxon>Alveolata</taxon>
        <taxon>Dinophyceae</taxon>
        <taxon>Prorocentrales</taxon>
        <taxon>Prorocentraceae</taxon>
        <taxon>Prorocentrum</taxon>
    </lineage>
</organism>
<keyword evidence="2" id="KW-1185">Reference proteome</keyword>
<dbReference type="InterPro" id="IPR033304">
    <property type="entry name" value="DLEC1"/>
</dbReference>
<evidence type="ECO:0000313" key="1">
    <source>
        <dbReference type="EMBL" id="CAK0840095.1"/>
    </source>
</evidence>
<reference evidence="1" key="1">
    <citation type="submission" date="2023-10" db="EMBL/GenBank/DDBJ databases">
        <authorList>
            <person name="Chen Y."/>
            <person name="Shah S."/>
            <person name="Dougan E. K."/>
            <person name="Thang M."/>
            <person name="Chan C."/>
        </authorList>
    </citation>
    <scope>NUCLEOTIDE SEQUENCE [LARGE SCALE GENOMIC DNA]</scope>
</reference>
<dbReference type="Proteomes" id="UP001189429">
    <property type="component" value="Unassembled WGS sequence"/>
</dbReference>
<proteinExistence type="predicted"/>
<dbReference type="InterPro" id="IPR013783">
    <property type="entry name" value="Ig-like_fold"/>
</dbReference>
<sequence>GVNPTTAMIAPGMAAHVLVRFAPATLNDVSDDMTICTELGDYSLPVAARRQQPRLQFASPVDCGRILAGSTHKVQTRVVNHGGEGSFRLIPGEADDPADVPEVHYSTPEGGETSLESDKFRVTPASFYLEAGAAIDLVASFSSSEVGEHSLTLKVECDSGAMVPLRLTGIADALIQFKKLTGQQRQQRQRIVAEEICRMSRF</sequence>
<accession>A0ABN9T4Y3</accession>
<feature type="non-terminal residue" evidence="1">
    <location>
        <position position="1"/>
    </location>
</feature>
<evidence type="ECO:0008006" key="3">
    <source>
        <dbReference type="Google" id="ProtNLM"/>
    </source>
</evidence>
<dbReference type="EMBL" id="CAUYUJ010014349">
    <property type="protein sequence ID" value="CAK0840095.1"/>
    <property type="molecule type" value="Genomic_DNA"/>
</dbReference>